<dbReference type="InterPro" id="IPR003329">
    <property type="entry name" value="Cytidylyl_trans"/>
</dbReference>
<comment type="catalytic activity">
    <reaction evidence="5">
        <text>3-deoxy-alpha-D-manno-oct-2-ulosonate + CTP = CMP-3-deoxy-beta-D-manno-octulosonate + diphosphate</text>
        <dbReference type="Rhea" id="RHEA:23448"/>
        <dbReference type="ChEBI" id="CHEBI:33019"/>
        <dbReference type="ChEBI" id="CHEBI:37563"/>
        <dbReference type="ChEBI" id="CHEBI:85986"/>
        <dbReference type="ChEBI" id="CHEBI:85987"/>
        <dbReference type="EC" id="2.7.7.38"/>
    </reaction>
</comment>
<evidence type="ECO:0000256" key="5">
    <source>
        <dbReference type="HAMAP-Rule" id="MF_00057"/>
    </source>
</evidence>
<keyword evidence="4 5" id="KW-0448">Lipopolysaccharide biosynthesis</keyword>
<evidence type="ECO:0000256" key="4">
    <source>
        <dbReference type="ARBA" id="ARBA00022985"/>
    </source>
</evidence>
<dbReference type="Pfam" id="PF02348">
    <property type="entry name" value="CTP_transf_3"/>
    <property type="match status" value="1"/>
</dbReference>
<comment type="similarity">
    <text evidence="5">Belongs to the KdsB family.</text>
</comment>
<evidence type="ECO:0000256" key="1">
    <source>
        <dbReference type="ARBA" id="ARBA00004370"/>
    </source>
</evidence>
<dbReference type="SUPFAM" id="SSF53448">
    <property type="entry name" value="Nucleotide-diphospho-sugar transferases"/>
    <property type="match status" value="1"/>
</dbReference>
<dbReference type="PANTHER" id="PTHR42866">
    <property type="entry name" value="3-DEOXY-MANNO-OCTULOSONATE CYTIDYLYLTRANSFERASE"/>
    <property type="match status" value="1"/>
</dbReference>
<dbReference type="CDD" id="cd02517">
    <property type="entry name" value="CMP-KDO-Synthetase"/>
    <property type="match status" value="1"/>
</dbReference>
<dbReference type="Proteomes" id="UP000725649">
    <property type="component" value="Unassembled WGS sequence"/>
</dbReference>
<dbReference type="HAMAP" id="MF_00057">
    <property type="entry name" value="KdsB"/>
    <property type="match status" value="1"/>
</dbReference>
<comment type="function">
    <text evidence="5">Activates KDO (a required 8-carbon sugar) for incorporation into bacterial lipopolysaccharide in Gram-negative bacteria.</text>
</comment>
<comment type="subcellular location">
    <subcellularLocation>
        <location evidence="5">Cytoplasm</location>
    </subcellularLocation>
    <subcellularLocation>
        <location evidence="1">Membrane</location>
    </subcellularLocation>
</comment>
<protein>
    <recommendedName>
        <fullName evidence="5">3-deoxy-manno-octulosonate cytidylyltransferase</fullName>
        <ecNumber evidence="5">2.7.7.38</ecNumber>
    </recommendedName>
    <alternativeName>
        <fullName evidence="5">CMP-2-keto-3-deoxyoctulosonic acid synthase</fullName>
        <shortName evidence="5">CKS</shortName>
        <shortName evidence="5">CMP-KDO synthase</shortName>
    </alternativeName>
</protein>
<dbReference type="EC" id="2.7.7.38" evidence="5"/>
<dbReference type="GO" id="GO:0016020">
    <property type="term" value="C:membrane"/>
    <property type="evidence" value="ECO:0007669"/>
    <property type="project" value="UniProtKB-SubCell"/>
</dbReference>
<comment type="pathway">
    <text evidence="5">Nucleotide-sugar biosynthesis; CMP-3-deoxy-D-manno-octulosonate biosynthesis; CMP-3-deoxy-D-manno-octulosonate from 3-deoxy-D-manno-octulosonate and CTP: step 1/1.</text>
</comment>
<sequence>MSNVLIAIPARYGSSRLPGKMLKILAGKPVIQHVYEACVKANVGEVIIATENQIVVDAVAKFGAKAVITSDACQSGTDRIYEAAQNRPEQIIINVQGDEPFVQPSTIQKIVELLQNDPSCDIASAVAPTLDENKINDPNCVKAVLTKDGRALYFSRSRVPFKREITEENKNIPYWQHCGIYGYRREALQRFVSLPASNLEQLEKLEQLRALEDGMVLKCVVIDSAGPAIDTAADLAAAEEYSLKNR</sequence>
<dbReference type="Gene3D" id="3.90.550.10">
    <property type="entry name" value="Spore Coat Polysaccharide Biosynthesis Protein SpsA, Chain A"/>
    <property type="match status" value="1"/>
</dbReference>
<gene>
    <name evidence="5 6" type="primary">kdsB</name>
    <name evidence="6" type="ORF">E7027_06360</name>
</gene>
<dbReference type="GO" id="GO:0005829">
    <property type="term" value="C:cytosol"/>
    <property type="evidence" value="ECO:0007669"/>
    <property type="project" value="TreeGrafter"/>
</dbReference>
<name>A0A928DQR3_9BACT</name>
<reference evidence="6" key="1">
    <citation type="submission" date="2019-04" db="EMBL/GenBank/DDBJ databases">
        <title>Evolution of Biomass-Degrading Anaerobic Consortia Revealed by Metagenomics.</title>
        <authorList>
            <person name="Peng X."/>
        </authorList>
    </citation>
    <scope>NUCLEOTIDE SEQUENCE</scope>
    <source>
        <strain evidence="6">SIG66</strain>
    </source>
</reference>
<keyword evidence="5" id="KW-0963">Cytoplasm</keyword>
<dbReference type="InterPro" id="IPR004528">
    <property type="entry name" value="KdsB"/>
</dbReference>
<dbReference type="PANTHER" id="PTHR42866:SF2">
    <property type="entry name" value="3-DEOXY-MANNO-OCTULOSONATE CYTIDYLYLTRANSFERASE, MITOCHONDRIAL"/>
    <property type="match status" value="1"/>
</dbReference>
<comment type="caution">
    <text evidence="6">The sequence shown here is derived from an EMBL/GenBank/DDBJ whole genome shotgun (WGS) entry which is preliminary data.</text>
</comment>
<dbReference type="GO" id="GO:0009103">
    <property type="term" value="P:lipopolysaccharide biosynthetic process"/>
    <property type="evidence" value="ECO:0007669"/>
    <property type="project" value="UniProtKB-UniRule"/>
</dbReference>
<organism evidence="6 7">
    <name type="scientific">Candidatus Avelusimicrobium gallicola</name>
    <dbReference type="NCBI Taxonomy" id="2562704"/>
    <lineage>
        <taxon>Bacteria</taxon>
        <taxon>Pseudomonadati</taxon>
        <taxon>Elusimicrobiota</taxon>
        <taxon>Elusimicrobia</taxon>
        <taxon>Elusimicrobiales</taxon>
        <taxon>Elusimicrobiaceae</taxon>
        <taxon>Candidatus Avelusimicrobium</taxon>
    </lineage>
</organism>
<evidence type="ECO:0000256" key="3">
    <source>
        <dbReference type="ARBA" id="ARBA00022695"/>
    </source>
</evidence>
<accession>A0A928DQR3</accession>
<evidence type="ECO:0000256" key="2">
    <source>
        <dbReference type="ARBA" id="ARBA00022679"/>
    </source>
</evidence>
<dbReference type="GO" id="GO:0008690">
    <property type="term" value="F:3-deoxy-manno-octulosonate cytidylyltransferase activity"/>
    <property type="evidence" value="ECO:0007669"/>
    <property type="project" value="UniProtKB-UniRule"/>
</dbReference>
<proteinExistence type="inferred from homology"/>
<evidence type="ECO:0000313" key="7">
    <source>
        <dbReference type="Proteomes" id="UP000725649"/>
    </source>
</evidence>
<dbReference type="NCBIfam" id="NF003950">
    <property type="entry name" value="PRK05450.1-3"/>
    <property type="match status" value="1"/>
</dbReference>
<keyword evidence="3 5" id="KW-0548">Nucleotidyltransferase</keyword>
<dbReference type="NCBIfam" id="NF009905">
    <property type="entry name" value="PRK13368.1"/>
    <property type="match status" value="1"/>
</dbReference>
<keyword evidence="2 5" id="KW-0808">Transferase</keyword>
<dbReference type="EMBL" id="SUVG01000007">
    <property type="protein sequence ID" value="MBE6421726.1"/>
    <property type="molecule type" value="Genomic_DNA"/>
</dbReference>
<dbReference type="AlphaFoldDB" id="A0A928DQR3"/>
<dbReference type="GO" id="GO:0033468">
    <property type="term" value="P:CMP-keto-3-deoxy-D-manno-octulosonic acid biosynthetic process"/>
    <property type="evidence" value="ECO:0007669"/>
    <property type="project" value="UniProtKB-UniRule"/>
</dbReference>
<dbReference type="NCBIfam" id="TIGR00466">
    <property type="entry name" value="kdsB"/>
    <property type="match status" value="1"/>
</dbReference>
<dbReference type="NCBIfam" id="NF003952">
    <property type="entry name" value="PRK05450.1-5"/>
    <property type="match status" value="1"/>
</dbReference>
<dbReference type="FunFam" id="3.90.550.10:FF:000011">
    <property type="entry name" value="3-deoxy-manno-octulosonate cytidylyltransferase"/>
    <property type="match status" value="1"/>
</dbReference>
<evidence type="ECO:0000313" key="6">
    <source>
        <dbReference type="EMBL" id="MBE6421726.1"/>
    </source>
</evidence>
<dbReference type="InterPro" id="IPR029044">
    <property type="entry name" value="Nucleotide-diphossugar_trans"/>
</dbReference>